<reference evidence="3" key="4">
    <citation type="journal article" date="2015" name="G3 (Bethesda)">
        <title>Genome sequences of three phytopathogenic species of the Magnaporthaceae family of fungi.</title>
        <authorList>
            <person name="Okagaki L.H."/>
            <person name="Nunes C.C."/>
            <person name="Sailsbery J."/>
            <person name="Clay B."/>
            <person name="Brown D."/>
            <person name="John T."/>
            <person name="Oh Y."/>
            <person name="Young N."/>
            <person name="Fitzgerald M."/>
            <person name="Haas B.J."/>
            <person name="Zeng Q."/>
            <person name="Young S."/>
            <person name="Adiconis X."/>
            <person name="Fan L."/>
            <person name="Levin J.Z."/>
            <person name="Mitchell T.K."/>
            <person name="Okubara P.A."/>
            <person name="Farman M.L."/>
            <person name="Kohn L.M."/>
            <person name="Birren B."/>
            <person name="Ma L.-J."/>
            <person name="Dean R.A."/>
        </authorList>
    </citation>
    <scope>NUCLEOTIDE SEQUENCE</scope>
    <source>
        <strain evidence="3">R3-111a-1</strain>
    </source>
</reference>
<dbReference type="eggNOG" id="ENOG502S3C5">
    <property type="taxonomic scope" value="Eukaryota"/>
</dbReference>
<evidence type="ECO:0000313" key="3">
    <source>
        <dbReference type="EnsemblFungi" id="EJT80128"/>
    </source>
</evidence>
<dbReference type="HOGENOM" id="CLU_059028_3_0_1"/>
<feature type="domain" description="NADH:ubiquinone oxidoreductase intermediate-associated protein 30" evidence="1">
    <location>
        <begin position="19"/>
        <end position="92"/>
    </location>
</feature>
<organism evidence="2">
    <name type="scientific">Gaeumannomyces tritici (strain R3-111a-1)</name>
    <name type="common">Wheat and barley take-all root rot fungus</name>
    <name type="synonym">Gaeumannomyces graminis var. tritici</name>
    <dbReference type="NCBI Taxonomy" id="644352"/>
    <lineage>
        <taxon>Eukaryota</taxon>
        <taxon>Fungi</taxon>
        <taxon>Dikarya</taxon>
        <taxon>Ascomycota</taxon>
        <taxon>Pezizomycotina</taxon>
        <taxon>Sordariomycetes</taxon>
        <taxon>Sordariomycetidae</taxon>
        <taxon>Magnaporthales</taxon>
        <taxon>Magnaporthaceae</taxon>
        <taxon>Gaeumannomyces</taxon>
    </lineage>
</organism>
<reference evidence="2" key="3">
    <citation type="submission" date="2010-09" db="EMBL/GenBank/DDBJ databases">
        <title>Annotation of Gaeumannomyces graminis var. tritici R3-111a-1.</title>
        <authorList>
            <consortium name="The Broad Institute Genome Sequencing Platform"/>
            <person name="Ma L.-J."/>
            <person name="Dead R."/>
            <person name="Young S.K."/>
            <person name="Zeng Q."/>
            <person name="Gargeya S."/>
            <person name="Fitzgerald M."/>
            <person name="Haas B."/>
            <person name="Abouelleil A."/>
            <person name="Alvarado L."/>
            <person name="Arachchi H.M."/>
            <person name="Berlin A."/>
            <person name="Brown A."/>
            <person name="Chapman S.B."/>
            <person name="Chen Z."/>
            <person name="Dunbar C."/>
            <person name="Freedman E."/>
            <person name="Gearin G."/>
            <person name="Gellesch M."/>
            <person name="Goldberg J."/>
            <person name="Griggs A."/>
            <person name="Gujja S."/>
            <person name="Heiman D."/>
            <person name="Howarth C."/>
            <person name="Larson L."/>
            <person name="Lui A."/>
            <person name="MacDonald P.J.P."/>
            <person name="Mehta T."/>
            <person name="Montmayeur A."/>
            <person name="Murphy C."/>
            <person name="Neiman D."/>
            <person name="Pearson M."/>
            <person name="Priest M."/>
            <person name="Roberts A."/>
            <person name="Saif S."/>
            <person name="Shea T."/>
            <person name="Shenoy N."/>
            <person name="Sisk P."/>
            <person name="Stolte C."/>
            <person name="Sykes S."/>
            <person name="Yandava C."/>
            <person name="Wortman J."/>
            <person name="Nusbaum C."/>
            <person name="Birren B."/>
        </authorList>
    </citation>
    <scope>NUCLEOTIDE SEQUENCE</scope>
    <source>
        <strain evidence="2">R3-111a-1</strain>
    </source>
</reference>
<dbReference type="RefSeq" id="XP_009216137.1">
    <property type="nucleotide sequence ID" value="XM_009217873.1"/>
</dbReference>
<dbReference type="OrthoDB" id="426386at2759"/>
<dbReference type="STRING" id="644352.J3NFT8"/>
<reference evidence="4" key="1">
    <citation type="submission" date="2010-07" db="EMBL/GenBank/DDBJ databases">
        <title>The genome sequence of Gaeumannomyces graminis var. tritici strain R3-111a-1.</title>
        <authorList>
            <consortium name="The Broad Institute Genome Sequencing Platform"/>
            <person name="Ma L.-J."/>
            <person name="Dead R."/>
            <person name="Young S."/>
            <person name="Zeng Q."/>
            <person name="Koehrsen M."/>
            <person name="Alvarado L."/>
            <person name="Berlin A."/>
            <person name="Chapman S.B."/>
            <person name="Chen Z."/>
            <person name="Freedman E."/>
            <person name="Gellesch M."/>
            <person name="Goldberg J."/>
            <person name="Griggs A."/>
            <person name="Gujja S."/>
            <person name="Heilman E.R."/>
            <person name="Heiman D."/>
            <person name="Hepburn T."/>
            <person name="Howarth C."/>
            <person name="Jen D."/>
            <person name="Larson L."/>
            <person name="Mehta T."/>
            <person name="Neiman D."/>
            <person name="Pearson M."/>
            <person name="Roberts A."/>
            <person name="Saif S."/>
            <person name="Shea T."/>
            <person name="Shenoy N."/>
            <person name="Sisk P."/>
            <person name="Stolte C."/>
            <person name="Sykes S."/>
            <person name="Walk T."/>
            <person name="White J."/>
            <person name="Yandava C."/>
            <person name="Haas B."/>
            <person name="Nusbaum C."/>
            <person name="Birren B."/>
        </authorList>
    </citation>
    <scope>NUCLEOTIDE SEQUENCE [LARGE SCALE GENOMIC DNA]</scope>
    <source>
        <strain evidence="4">R3-111a-1</strain>
    </source>
</reference>
<dbReference type="Pfam" id="PF08547">
    <property type="entry name" value="CIA30"/>
    <property type="match status" value="2"/>
</dbReference>
<evidence type="ECO:0000313" key="4">
    <source>
        <dbReference type="Proteomes" id="UP000006039"/>
    </source>
</evidence>
<accession>J3NFT8</accession>
<reference evidence="2" key="2">
    <citation type="submission" date="2010-07" db="EMBL/GenBank/DDBJ databases">
        <authorList>
            <consortium name="The Broad Institute Genome Sequencing Platform"/>
            <consortium name="Broad Institute Genome Sequencing Center for Infectious Disease"/>
            <person name="Ma L.-J."/>
            <person name="Dead R."/>
            <person name="Young S."/>
            <person name="Zeng Q."/>
            <person name="Koehrsen M."/>
            <person name="Alvarado L."/>
            <person name="Berlin A."/>
            <person name="Chapman S.B."/>
            <person name="Chen Z."/>
            <person name="Freedman E."/>
            <person name="Gellesch M."/>
            <person name="Goldberg J."/>
            <person name="Griggs A."/>
            <person name="Gujja S."/>
            <person name="Heilman E.R."/>
            <person name="Heiman D."/>
            <person name="Hepburn T."/>
            <person name="Howarth C."/>
            <person name="Jen D."/>
            <person name="Larson L."/>
            <person name="Mehta T."/>
            <person name="Neiman D."/>
            <person name="Pearson M."/>
            <person name="Roberts A."/>
            <person name="Saif S."/>
            <person name="Shea T."/>
            <person name="Shenoy N."/>
            <person name="Sisk P."/>
            <person name="Stolte C."/>
            <person name="Sykes S."/>
            <person name="Walk T."/>
            <person name="White J."/>
            <person name="Yandava C."/>
            <person name="Haas B."/>
            <person name="Nusbaum C."/>
            <person name="Birren B."/>
        </authorList>
    </citation>
    <scope>NUCLEOTIDE SEQUENCE</scope>
    <source>
        <strain evidence="2">R3-111a-1</strain>
    </source>
</reference>
<sequence>MAAVAQTNFIFGGGNHPWDASRFQASDDRVRGGVSVSFLDVGPSPSDPGRTAATFHGHLNTTALGGAGFASQRTADPFSADLTGVSGLVAEIVVPTSVAASEGGAACSSPPSSSSSAACCGADGKSGKTFTVTLKNDILPPSPDGREQSTVSWEYGFCVVPEQGGATDQAKTRRVEMPLSDFKATYRGREVKDATLDLANIKRITFMMRSFFGEQDGDFNLTMNYLAASGPVKVAAGAALPSSDAASADEAQIPVTKERRGVLGWLYSWVR</sequence>
<dbReference type="GO" id="GO:0010257">
    <property type="term" value="P:NADH dehydrogenase complex assembly"/>
    <property type="evidence" value="ECO:0007669"/>
    <property type="project" value="TreeGrafter"/>
</dbReference>
<keyword evidence="4" id="KW-1185">Reference proteome</keyword>
<dbReference type="InterPro" id="IPR039131">
    <property type="entry name" value="NDUFAF1"/>
</dbReference>
<evidence type="ECO:0000259" key="1">
    <source>
        <dbReference type="Pfam" id="PF08547"/>
    </source>
</evidence>
<evidence type="ECO:0000313" key="2">
    <source>
        <dbReference type="EMBL" id="EJT80128.1"/>
    </source>
</evidence>
<dbReference type="VEuPathDB" id="FungiDB:GGTG_00132"/>
<dbReference type="GO" id="GO:0051082">
    <property type="term" value="F:unfolded protein binding"/>
    <property type="evidence" value="ECO:0007669"/>
    <property type="project" value="TreeGrafter"/>
</dbReference>
<proteinExistence type="predicted"/>
<dbReference type="PANTHER" id="PTHR13194">
    <property type="entry name" value="COMPLEX I INTERMEDIATE-ASSOCIATED PROTEIN 30"/>
    <property type="match status" value="1"/>
</dbReference>
<dbReference type="AlphaFoldDB" id="J3NFT8"/>
<dbReference type="GeneID" id="20340590"/>
<dbReference type="PANTHER" id="PTHR13194:SF19">
    <property type="entry name" value="NAD(P)-BINDING ROSSMANN-FOLD SUPERFAMILY PROTEIN"/>
    <property type="match status" value="1"/>
</dbReference>
<dbReference type="InterPro" id="IPR013857">
    <property type="entry name" value="NADH-UbQ_OxRdtase-assoc_prot30"/>
</dbReference>
<dbReference type="Proteomes" id="UP000006039">
    <property type="component" value="Unassembled WGS sequence"/>
</dbReference>
<protein>
    <submittedName>
        <fullName evidence="2">CIA30 family protein</fullName>
    </submittedName>
</protein>
<name>J3NFT8_GAET3</name>
<dbReference type="EnsemblFungi" id="EJT80128">
    <property type="protein sequence ID" value="EJT80128"/>
    <property type="gene ID" value="GGTG_00132"/>
</dbReference>
<feature type="domain" description="NADH:ubiquinone oxidoreductase intermediate-associated protein 30" evidence="1">
    <location>
        <begin position="127"/>
        <end position="222"/>
    </location>
</feature>
<dbReference type="EMBL" id="GL385395">
    <property type="protein sequence ID" value="EJT80128.1"/>
    <property type="molecule type" value="Genomic_DNA"/>
</dbReference>
<gene>
    <name evidence="3" type="primary">20340590</name>
    <name evidence="2" type="ORF">GGTG_00132</name>
</gene>
<reference evidence="3" key="5">
    <citation type="submission" date="2018-04" db="UniProtKB">
        <authorList>
            <consortium name="EnsemblFungi"/>
        </authorList>
    </citation>
    <scope>IDENTIFICATION</scope>
    <source>
        <strain evidence="3">R3-111a-1</strain>
    </source>
</reference>